<dbReference type="SUPFAM" id="SSF54637">
    <property type="entry name" value="Thioesterase/thiol ester dehydrase-isomerase"/>
    <property type="match status" value="1"/>
</dbReference>
<evidence type="ECO:0000313" key="1">
    <source>
        <dbReference type="EMBL" id="MFL9927637.1"/>
    </source>
</evidence>
<evidence type="ECO:0000313" key="2">
    <source>
        <dbReference type="Proteomes" id="UP001629246"/>
    </source>
</evidence>
<dbReference type="Gene3D" id="3.10.129.10">
    <property type="entry name" value="Hotdog Thioesterase"/>
    <property type="match status" value="1"/>
</dbReference>
<reference evidence="1 2" key="1">
    <citation type="journal article" date="2024" name="Chem. Sci.">
        <title>Discovery of megapolipeptins by genome mining of a Burkholderiales bacteria collection.</title>
        <authorList>
            <person name="Paulo B.S."/>
            <person name="Recchia M.J.J."/>
            <person name="Lee S."/>
            <person name="Fergusson C.H."/>
            <person name="Romanowski S.B."/>
            <person name="Hernandez A."/>
            <person name="Krull N."/>
            <person name="Liu D.Y."/>
            <person name="Cavanagh H."/>
            <person name="Bos A."/>
            <person name="Gray C.A."/>
            <person name="Murphy B.T."/>
            <person name="Linington R.G."/>
            <person name="Eustaquio A.S."/>
        </authorList>
    </citation>
    <scope>NUCLEOTIDE SEQUENCE [LARGE SCALE GENOMIC DNA]</scope>
    <source>
        <strain evidence="1 2">RL21-008-BIB-A</strain>
    </source>
</reference>
<accession>A0ABW9AH44</accession>
<dbReference type="CDD" id="cd00586">
    <property type="entry name" value="4HBT"/>
    <property type="match status" value="1"/>
</dbReference>
<dbReference type="InterPro" id="IPR050563">
    <property type="entry name" value="4-hydroxybenzoyl-CoA_TE"/>
</dbReference>
<protein>
    <submittedName>
        <fullName evidence="1">Acyl-CoA thioesterase</fullName>
    </submittedName>
</protein>
<proteinExistence type="predicted"/>
<keyword evidence="2" id="KW-1185">Reference proteome</keyword>
<dbReference type="PANTHER" id="PTHR31793">
    <property type="entry name" value="4-HYDROXYBENZOYL-COA THIOESTERASE FAMILY MEMBER"/>
    <property type="match status" value="1"/>
</dbReference>
<comment type="caution">
    <text evidence="1">The sequence shown here is derived from an EMBL/GenBank/DDBJ whole genome shotgun (WGS) entry which is preliminary data.</text>
</comment>
<organism evidence="1 2">
    <name type="scientific">Herbaspirillum lusitanum</name>
    <dbReference type="NCBI Taxonomy" id="213312"/>
    <lineage>
        <taxon>Bacteria</taxon>
        <taxon>Pseudomonadati</taxon>
        <taxon>Pseudomonadota</taxon>
        <taxon>Betaproteobacteria</taxon>
        <taxon>Burkholderiales</taxon>
        <taxon>Oxalobacteraceae</taxon>
        <taxon>Herbaspirillum</taxon>
    </lineage>
</organism>
<dbReference type="Pfam" id="PF13279">
    <property type="entry name" value="4HBT_2"/>
    <property type="match status" value="1"/>
</dbReference>
<dbReference type="EMBL" id="JAQQFM010000021">
    <property type="protein sequence ID" value="MFL9927637.1"/>
    <property type="molecule type" value="Genomic_DNA"/>
</dbReference>
<dbReference type="InterPro" id="IPR029069">
    <property type="entry name" value="HotDog_dom_sf"/>
</dbReference>
<dbReference type="Proteomes" id="UP001629246">
    <property type="component" value="Unassembled WGS sequence"/>
</dbReference>
<gene>
    <name evidence="1" type="ORF">PQR62_25425</name>
</gene>
<dbReference type="PANTHER" id="PTHR31793:SF24">
    <property type="entry name" value="LONG-CHAIN ACYL-COA THIOESTERASE FADM"/>
    <property type="match status" value="1"/>
</dbReference>
<name>A0ABW9AH44_9BURK</name>
<sequence>MSSETSRKHPAGSHGKLIYTAKMPVRWGDMDALGHVNNTVYFRFMEQCRIEWLEEAVTGSMSGGQGPVIVNANCTFLRQLKYPADIVVEMYAGALGRTSVETTYVIKGASDPEIIYAEGGAKIVWVDFAKEKSTPLPEALCQLLTGL</sequence>